<organism evidence="2">
    <name type="scientific">Brassica oleracea</name>
    <name type="common">Wild cabbage</name>
    <dbReference type="NCBI Taxonomy" id="3712"/>
    <lineage>
        <taxon>Eukaryota</taxon>
        <taxon>Viridiplantae</taxon>
        <taxon>Streptophyta</taxon>
        <taxon>Embryophyta</taxon>
        <taxon>Tracheophyta</taxon>
        <taxon>Spermatophyta</taxon>
        <taxon>Magnoliopsida</taxon>
        <taxon>eudicotyledons</taxon>
        <taxon>Gunneridae</taxon>
        <taxon>Pentapetalae</taxon>
        <taxon>rosids</taxon>
        <taxon>malvids</taxon>
        <taxon>Brassicales</taxon>
        <taxon>Brassicaceae</taxon>
        <taxon>Brassiceae</taxon>
        <taxon>Brassica</taxon>
    </lineage>
</organism>
<protein>
    <submittedName>
        <fullName evidence="2">Uncharacterized protein</fullName>
    </submittedName>
</protein>
<keyword evidence="1" id="KW-0472">Membrane</keyword>
<feature type="transmembrane region" description="Helical" evidence="1">
    <location>
        <begin position="67"/>
        <end position="86"/>
    </location>
</feature>
<keyword evidence="1" id="KW-1133">Transmembrane helix</keyword>
<proteinExistence type="predicted"/>
<sequence length="115" mass="13120">MKRNTITQEVVLVKRKLCCVCCPTRERGLEVVGAQIKGCLVLGTQGRIWVVSGKFSRKSDVNKFEKLFAWCLLLLTHVDIFVFLKFRTICVVSGKLSRKSDGCYRAFDCDHFAKQ</sequence>
<keyword evidence="1" id="KW-0812">Transmembrane</keyword>
<evidence type="ECO:0000313" key="2">
    <source>
        <dbReference type="EMBL" id="VDC94359.1"/>
    </source>
</evidence>
<reference evidence="2" key="1">
    <citation type="submission" date="2018-11" db="EMBL/GenBank/DDBJ databases">
        <authorList>
            <consortium name="Genoscope - CEA"/>
            <person name="William W."/>
        </authorList>
    </citation>
    <scope>NUCLEOTIDE SEQUENCE</scope>
</reference>
<dbReference type="AlphaFoldDB" id="A0A3P6B005"/>
<dbReference type="EMBL" id="LR031872">
    <property type="protein sequence ID" value="VDC94359.1"/>
    <property type="molecule type" value="Genomic_DNA"/>
</dbReference>
<accession>A0A3P6B005</accession>
<name>A0A3P6B005_BRAOL</name>
<gene>
    <name evidence="2" type="ORF">BOLC3T17701H</name>
</gene>
<evidence type="ECO:0000256" key="1">
    <source>
        <dbReference type="SAM" id="Phobius"/>
    </source>
</evidence>